<reference evidence="1 2" key="2">
    <citation type="submission" date="2019-01" db="EMBL/GenBank/DDBJ databases">
        <title>A chromosome length genome reference of the Java medaka (oryzias javanicus).</title>
        <authorList>
            <person name="Herpin A."/>
            <person name="Takehana Y."/>
            <person name="Naruse K."/>
            <person name="Ansai S."/>
            <person name="Kawaguchi M."/>
        </authorList>
    </citation>
    <scope>NUCLEOTIDE SEQUENCE [LARGE SCALE GENOMIC DNA]</scope>
    <source>
        <strain evidence="1">RS831</strain>
        <tissue evidence="1">Whole body</tissue>
    </source>
</reference>
<evidence type="ECO:0000313" key="2">
    <source>
        <dbReference type="Proteomes" id="UP000283210"/>
    </source>
</evidence>
<reference evidence="1 2" key="1">
    <citation type="submission" date="2018-11" db="EMBL/GenBank/DDBJ databases">
        <authorList>
            <person name="Lopez-Roques C."/>
            <person name="Donnadieu C."/>
            <person name="Bouchez O."/>
            <person name="Klopp C."/>
            <person name="Cabau C."/>
            <person name="Zahm M."/>
        </authorList>
    </citation>
    <scope>NUCLEOTIDE SEQUENCE [LARGE SCALE GENOMIC DNA]</scope>
    <source>
        <strain evidence="1">RS831</strain>
        <tissue evidence="1">Whole body</tissue>
    </source>
</reference>
<dbReference type="Proteomes" id="UP000283210">
    <property type="component" value="Chromosome 14"/>
</dbReference>
<sequence length="84" mass="10074">MLTGEELFHSYMKRICQTFKKWLTTSCIRYSLAYPDFVEAVRFHQAFEEARVMSLQPIEQRVVLDAWAQRRNERTGESRRRATT</sequence>
<gene>
    <name evidence="1" type="ORF">OJAV_G00143590</name>
</gene>
<organism evidence="1 2">
    <name type="scientific">Oryzias javanicus</name>
    <name type="common">Javanese ricefish</name>
    <name type="synonym">Aplocheilus javanicus</name>
    <dbReference type="NCBI Taxonomy" id="123683"/>
    <lineage>
        <taxon>Eukaryota</taxon>
        <taxon>Metazoa</taxon>
        <taxon>Chordata</taxon>
        <taxon>Craniata</taxon>
        <taxon>Vertebrata</taxon>
        <taxon>Euteleostomi</taxon>
        <taxon>Actinopterygii</taxon>
        <taxon>Neopterygii</taxon>
        <taxon>Teleostei</taxon>
        <taxon>Neoteleostei</taxon>
        <taxon>Acanthomorphata</taxon>
        <taxon>Ovalentaria</taxon>
        <taxon>Atherinomorphae</taxon>
        <taxon>Beloniformes</taxon>
        <taxon>Adrianichthyidae</taxon>
        <taxon>Oryziinae</taxon>
        <taxon>Oryzias</taxon>
    </lineage>
</organism>
<evidence type="ECO:0000313" key="1">
    <source>
        <dbReference type="EMBL" id="RVE64198.1"/>
    </source>
</evidence>
<accession>A0A3S2LYS5</accession>
<proteinExistence type="predicted"/>
<keyword evidence="2" id="KW-1185">Reference proteome</keyword>
<protein>
    <submittedName>
        <fullName evidence="1">Uncharacterized protein</fullName>
    </submittedName>
</protein>
<dbReference type="EMBL" id="CM012450">
    <property type="protein sequence ID" value="RVE64198.1"/>
    <property type="molecule type" value="Genomic_DNA"/>
</dbReference>
<name>A0A3S2LYS5_ORYJA</name>
<dbReference type="AlphaFoldDB" id="A0A3S2LYS5"/>